<keyword evidence="7" id="KW-0506">mRNA capping</keyword>
<dbReference type="HOGENOM" id="CLU_020346_3_1_1"/>
<dbReference type="AlphaFoldDB" id="K2RAG4"/>
<comment type="function">
    <text evidence="1">Responsible for methylating the 5'-cap structure of mRNAs.</text>
</comment>
<dbReference type="GO" id="GO:0003723">
    <property type="term" value="F:RNA binding"/>
    <property type="evidence" value="ECO:0007669"/>
    <property type="project" value="UniProtKB-KW"/>
</dbReference>
<evidence type="ECO:0000259" key="13">
    <source>
        <dbReference type="PROSITE" id="PS51562"/>
    </source>
</evidence>
<feature type="compositionally biased region" description="Basic and acidic residues" evidence="12">
    <location>
        <begin position="142"/>
        <end position="162"/>
    </location>
</feature>
<accession>K2RAG4</accession>
<evidence type="ECO:0000256" key="1">
    <source>
        <dbReference type="ARBA" id="ARBA00003378"/>
    </source>
</evidence>
<dbReference type="PANTHER" id="PTHR12189:SF2">
    <property type="entry name" value="MRNA CAP GUANINE-N7 METHYLTRANSFERASE"/>
    <property type="match status" value="1"/>
</dbReference>
<comment type="caution">
    <text evidence="14">The sequence shown here is derived from an EMBL/GenBank/DDBJ whole genome shotgun (WGS) entry which is preliminary data.</text>
</comment>
<dbReference type="InterPro" id="IPR004971">
    <property type="entry name" value="mRNA_G-N7_MeTrfase_dom"/>
</dbReference>
<dbReference type="InParanoid" id="K2RAG4"/>
<dbReference type="EC" id="2.1.1.56" evidence="2"/>
<dbReference type="Pfam" id="PF03291">
    <property type="entry name" value="mRNA_G-N7_MeTrfase"/>
    <property type="match status" value="2"/>
</dbReference>
<feature type="compositionally biased region" description="Basic and acidic residues" evidence="12">
    <location>
        <begin position="462"/>
        <end position="486"/>
    </location>
</feature>
<evidence type="ECO:0000313" key="15">
    <source>
        <dbReference type="Proteomes" id="UP000007129"/>
    </source>
</evidence>
<dbReference type="SUPFAM" id="SSF53335">
    <property type="entry name" value="S-adenosyl-L-methionine-dependent methyltransferases"/>
    <property type="match status" value="1"/>
</dbReference>
<feature type="region of interest" description="Disordered" evidence="12">
    <location>
        <begin position="432"/>
        <end position="486"/>
    </location>
</feature>
<dbReference type="PANTHER" id="PTHR12189">
    <property type="entry name" value="MRNA GUANINE-7- METHYLTRANSFERASE"/>
    <property type="match status" value="1"/>
</dbReference>
<dbReference type="eggNOG" id="KOG1975">
    <property type="taxonomic scope" value="Eukaryota"/>
</dbReference>
<gene>
    <name evidence="14" type="ORF">MPH_11367</name>
</gene>
<evidence type="ECO:0000256" key="5">
    <source>
        <dbReference type="ARBA" id="ARBA00022691"/>
    </source>
</evidence>
<dbReference type="InterPro" id="IPR039753">
    <property type="entry name" value="RG7MT1"/>
</dbReference>
<dbReference type="GO" id="GO:0004482">
    <property type="term" value="F:mRNA 5'-cap (guanine-N7-)-methyltransferase activity"/>
    <property type="evidence" value="ECO:0007669"/>
    <property type="project" value="UniProtKB-EC"/>
</dbReference>
<proteinExistence type="predicted"/>
<feature type="domain" description="MRNA cap 0 methyltransferase" evidence="13">
    <location>
        <begin position="239"/>
        <end position="606"/>
    </location>
</feature>
<dbReference type="STRING" id="1126212.K2RAG4"/>
<evidence type="ECO:0000256" key="12">
    <source>
        <dbReference type="SAM" id="MobiDB-lite"/>
    </source>
</evidence>
<feature type="compositionally biased region" description="Basic residues" evidence="12">
    <location>
        <begin position="118"/>
        <end position="136"/>
    </location>
</feature>
<dbReference type="OrthoDB" id="10248867at2759"/>
<comment type="catalytic activity">
    <reaction evidence="10">
        <text>a 5'-end (5'-triphosphoguanosine)-ribonucleoside in mRNA + S-adenosyl-L-methionine = a 5'-end (N(7)-methyl 5'-triphosphoguanosine)-ribonucleoside in mRNA + S-adenosyl-L-homocysteine</text>
        <dbReference type="Rhea" id="RHEA:67008"/>
        <dbReference type="Rhea" id="RHEA-COMP:17166"/>
        <dbReference type="Rhea" id="RHEA-COMP:17167"/>
        <dbReference type="ChEBI" id="CHEBI:57856"/>
        <dbReference type="ChEBI" id="CHEBI:59789"/>
        <dbReference type="ChEBI" id="CHEBI:156461"/>
        <dbReference type="ChEBI" id="CHEBI:167617"/>
        <dbReference type="EC" id="2.1.1.56"/>
    </reaction>
</comment>
<dbReference type="PROSITE" id="PS51562">
    <property type="entry name" value="RNA_CAP0_MT"/>
    <property type="match status" value="1"/>
</dbReference>
<protein>
    <recommendedName>
        <fullName evidence="11">mRNA cap guanine-N(7) methyltransferase</fullName>
        <ecNumber evidence="2">2.1.1.56</ecNumber>
    </recommendedName>
    <alternativeName>
        <fullName evidence="8">mRNA (guanine-N(7))-methyltransferase</fullName>
    </alternativeName>
    <alternativeName>
        <fullName evidence="9">mRNA cap methyltransferase</fullName>
    </alternativeName>
</protein>
<dbReference type="VEuPathDB" id="FungiDB:MPH_11367"/>
<dbReference type="Gene3D" id="3.40.50.150">
    <property type="entry name" value="Vaccinia Virus protein VP39"/>
    <property type="match status" value="1"/>
</dbReference>
<dbReference type="CDD" id="cd02440">
    <property type="entry name" value="AdoMet_MTases"/>
    <property type="match status" value="1"/>
</dbReference>
<keyword evidence="7" id="KW-0507">mRNA processing</keyword>
<evidence type="ECO:0000313" key="14">
    <source>
        <dbReference type="EMBL" id="EKG11478.1"/>
    </source>
</evidence>
<keyword evidence="4" id="KW-0808">Transferase</keyword>
<dbReference type="FunCoup" id="K2RAG4">
    <property type="interactions" value="976"/>
</dbReference>
<sequence>MARRVGGDGAMGSGGRVDGARSLQLLVGASSARLASPAIQCGRNSSRAARSFIHPLSAHTSALAVPCRLNLKFSNLQTTLADSRLPPAKPAEPFRNQHRPRHDPLSAMPQERGFPSNSHKRDRSRSRSRSPPRKRPGASARTNRDRRAPGPDRSRRDERDPSPGRSPSRSPPRQLKRPGGAARISQAEREAARRRQEERERELERERQAAAAARGVGDVVKQHYNAVPERGREWRKTDSKIKGLRSFNNWVKSCIIQKFSPGDETTGESRYGQNILVLDIGCGKGGDLQKWQSAPRRVDLYVGVDPADVSIEQARGRYEQMKRKPHRGRPQHVFHAEFFAKDGYGEWLGDIPIVREVGIDPSVGPDGGGAGRFGGGGFDVVTMMFCMHYAFESEHKARGMLRNVAGSLKKGGRFLGVIPNSDVLSAKVEEFHKRHGKGKSPNGVDADGSHSPAFASDDDWDPEKPSEEPKEEATAPEKEDGEVKDNSVEWGNSIYRVKFPGKTPADGVFRPPFGWKYFYFLEEAVESVPEYVVPWEAFRALAEDYNLELQYRKPFNEVWDEENGDPILGPLSERMGVRGRDRGPLLISDEEMEAASFYHAFCFYKV</sequence>
<evidence type="ECO:0000256" key="2">
    <source>
        <dbReference type="ARBA" id="ARBA00011926"/>
    </source>
</evidence>
<keyword evidence="5" id="KW-0949">S-adenosyl-L-methionine</keyword>
<feature type="region of interest" description="Disordered" evidence="12">
    <location>
        <begin position="82"/>
        <end position="217"/>
    </location>
</feature>
<organism evidence="14 15">
    <name type="scientific">Macrophomina phaseolina (strain MS6)</name>
    <name type="common">Charcoal rot fungus</name>
    <dbReference type="NCBI Taxonomy" id="1126212"/>
    <lineage>
        <taxon>Eukaryota</taxon>
        <taxon>Fungi</taxon>
        <taxon>Dikarya</taxon>
        <taxon>Ascomycota</taxon>
        <taxon>Pezizomycotina</taxon>
        <taxon>Dothideomycetes</taxon>
        <taxon>Dothideomycetes incertae sedis</taxon>
        <taxon>Botryosphaeriales</taxon>
        <taxon>Botryosphaeriaceae</taxon>
        <taxon>Macrophomina</taxon>
    </lineage>
</organism>
<evidence type="ECO:0000256" key="9">
    <source>
        <dbReference type="ARBA" id="ARBA00033387"/>
    </source>
</evidence>
<evidence type="ECO:0000256" key="10">
    <source>
        <dbReference type="ARBA" id="ARBA00044712"/>
    </source>
</evidence>
<feature type="compositionally biased region" description="Low complexity" evidence="12">
    <location>
        <begin position="163"/>
        <end position="173"/>
    </location>
</feature>
<dbReference type="Proteomes" id="UP000007129">
    <property type="component" value="Unassembled WGS sequence"/>
</dbReference>
<dbReference type="EMBL" id="AHHD01000468">
    <property type="protein sequence ID" value="EKG11478.1"/>
    <property type="molecule type" value="Genomic_DNA"/>
</dbReference>
<name>K2RAG4_MACPH</name>
<evidence type="ECO:0000256" key="6">
    <source>
        <dbReference type="ARBA" id="ARBA00022884"/>
    </source>
</evidence>
<evidence type="ECO:0000256" key="4">
    <source>
        <dbReference type="ARBA" id="ARBA00022679"/>
    </source>
</evidence>
<reference evidence="14 15" key="1">
    <citation type="journal article" date="2012" name="BMC Genomics">
        <title>Tools to kill: Genome of one of the most destructive plant pathogenic fungi Macrophomina phaseolina.</title>
        <authorList>
            <person name="Islam M.S."/>
            <person name="Haque M.S."/>
            <person name="Islam M.M."/>
            <person name="Emdad E.M."/>
            <person name="Halim A."/>
            <person name="Hossen Q.M.M."/>
            <person name="Hossain M.Z."/>
            <person name="Ahmed B."/>
            <person name="Rahim S."/>
            <person name="Rahman M.S."/>
            <person name="Alam M.M."/>
            <person name="Hou S."/>
            <person name="Wan X."/>
            <person name="Saito J.A."/>
            <person name="Alam M."/>
        </authorList>
    </citation>
    <scope>NUCLEOTIDE SEQUENCE [LARGE SCALE GENOMIC DNA]</scope>
    <source>
        <strain evidence="14 15">MS6</strain>
    </source>
</reference>
<evidence type="ECO:0000256" key="11">
    <source>
        <dbReference type="ARBA" id="ARBA00049739"/>
    </source>
</evidence>
<dbReference type="GO" id="GO:0005634">
    <property type="term" value="C:nucleus"/>
    <property type="evidence" value="ECO:0007669"/>
    <property type="project" value="TreeGrafter"/>
</dbReference>
<feature type="compositionally biased region" description="Basic and acidic residues" evidence="12">
    <location>
        <begin position="186"/>
        <end position="208"/>
    </location>
</feature>
<keyword evidence="6" id="KW-0694">RNA-binding</keyword>
<keyword evidence="3" id="KW-0489">Methyltransferase</keyword>
<dbReference type="InterPro" id="IPR029063">
    <property type="entry name" value="SAM-dependent_MTases_sf"/>
</dbReference>
<evidence type="ECO:0000256" key="3">
    <source>
        <dbReference type="ARBA" id="ARBA00022603"/>
    </source>
</evidence>
<evidence type="ECO:0000256" key="7">
    <source>
        <dbReference type="ARBA" id="ARBA00023042"/>
    </source>
</evidence>
<evidence type="ECO:0000256" key="8">
    <source>
        <dbReference type="ARBA" id="ARBA00032772"/>
    </source>
</evidence>